<dbReference type="eggNOG" id="ENOG5032S95">
    <property type="taxonomic scope" value="Bacteria"/>
</dbReference>
<comment type="caution">
    <text evidence="1">The sequence shown here is derived from an EMBL/GenBank/DDBJ whole genome shotgun (WGS) entry which is preliminary data.</text>
</comment>
<proteinExistence type="predicted"/>
<dbReference type="NCBIfam" id="TIGR01725">
    <property type="entry name" value="phge_HK97_gp10"/>
    <property type="match status" value="1"/>
</dbReference>
<dbReference type="InterPro" id="IPR010064">
    <property type="entry name" value="HK97-gp10_tail"/>
</dbReference>
<gene>
    <name evidence="1" type="ORF">CEV32_0509</name>
</gene>
<name>A0A256FI28_9HYPH</name>
<sequence>MVEGLDRLKRKLTKTIPQAVFDVTIKAMEQGASDVVAMMRRLAPKDSGALAQSINWTWGDAPKGAMVLGKSSPTRDGLIITIYAGDQTTMVGEREQFQLARLQEFGTQHMQAHPYFFPSWRTLRKRVRSRVTRQMRKAVRDAAK</sequence>
<dbReference type="AlphaFoldDB" id="A0A256FI28"/>
<keyword evidence="2" id="KW-1185">Reference proteome</keyword>
<dbReference type="EMBL" id="NNRK01000026">
    <property type="protein sequence ID" value="OYR14504.1"/>
    <property type="molecule type" value="Genomic_DNA"/>
</dbReference>
<accession>A0A256FI28</accession>
<protein>
    <recommendedName>
        <fullName evidence="3">HK97 gp10 family phage protein</fullName>
    </recommendedName>
</protein>
<organism evidence="1 2">
    <name type="scientific">Brucella rhizosphaerae</name>
    <dbReference type="NCBI Taxonomy" id="571254"/>
    <lineage>
        <taxon>Bacteria</taxon>
        <taxon>Pseudomonadati</taxon>
        <taxon>Pseudomonadota</taxon>
        <taxon>Alphaproteobacteria</taxon>
        <taxon>Hyphomicrobiales</taxon>
        <taxon>Brucellaceae</taxon>
        <taxon>Brucella/Ochrobactrum group</taxon>
        <taxon>Brucella</taxon>
    </lineage>
</organism>
<evidence type="ECO:0000313" key="1">
    <source>
        <dbReference type="EMBL" id="OYR14504.1"/>
    </source>
</evidence>
<reference evidence="1 2" key="1">
    <citation type="submission" date="2017-07" db="EMBL/GenBank/DDBJ databases">
        <title>Phylogenetic study on the rhizospheric bacterium Ochrobactrum sp. A44.</title>
        <authorList>
            <person name="Krzyzanowska D.M."/>
            <person name="Ossowicki A."/>
            <person name="Rajewska M."/>
            <person name="Maciag T."/>
            <person name="Kaczynski Z."/>
            <person name="Czerwicka M."/>
            <person name="Jafra S."/>
        </authorList>
    </citation>
    <scope>NUCLEOTIDE SEQUENCE [LARGE SCALE GENOMIC DNA]</scope>
    <source>
        <strain evidence="1 2">PR17</strain>
    </source>
</reference>
<dbReference type="OrthoDB" id="8480914at2"/>
<dbReference type="RefSeq" id="WP_094577265.1">
    <property type="nucleotide sequence ID" value="NZ_JBHEEL010000001.1"/>
</dbReference>
<dbReference type="Proteomes" id="UP000216345">
    <property type="component" value="Unassembled WGS sequence"/>
</dbReference>
<evidence type="ECO:0000313" key="2">
    <source>
        <dbReference type="Proteomes" id="UP000216345"/>
    </source>
</evidence>
<evidence type="ECO:0008006" key="3">
    <source>
        <dbReference type="Google" id="ProtNLM"/>
    </source>
</evidence>
<dbReference type="Pfam" id="PF04883">
    <property type="entry name" value="HK97-gp10_like"/>
    <property type="match status" value="1"/>
</dbReference>